<gene>
    <name evidence="1" type="ORF">LX69_03082</name>
</gene>
<organism evidence="1 2">
    <name type="scientific">Breznakibacter xylanolyticus</name>
    <dbReference type="NCBI Taxonomy" id="990"/>
    <lineage>
        <taxon>Bacteria</taxon>
        <taxon>Pseudomonadati</taxon>
        <taxon>Bacteroidota</taxon>
        <taxon>Bacteroidia</taxon>
        <taxon>Marinilabiliales</taxon>
        <taxon>Marinilabiliaceae</taxon>
        <taxon>Breznakibacter</taxon>
    </lineage>
</organism>
<sequence>MPYILDYYLQASPIPRLFVVCIRHFHRTLSVFSANSGKVHQSNSIFRQSRIIQAGYTLQNWVYPQKHLNYPLEAPKSISNILKSPEKEEKAVSKYLTSLHFQAFSGLFAWYSPLNPTRYDLP</sequence>
<keyword evidence="2" id="KW-1185">Reference proteome</keyword>
<name>A0A2W7MV08_9BACT</name>
<dbReference type="Proteomes" id="UP000249239">
    <property type="component" value="Unassembled WGS sequence"/>
</dbReference>
<evidence type="ECO:0000313" key="2">
    <source>
        <dbReference type="Proteomes" id="UP000249239"/>
    </source>
</evidence>
<evidence type="ECO:0000313" key="1">
    <source>
        <dbReference type="EMBL" id="PZX11670.1"/>
    </source>
</evidence>
<dbReference type="RefSeq" id="WP_146260762.1">
    <property type="nucleotide sequence ID" value="NZ_QKZK01000038.1"/>
</dbReference>
<reference evidence="1 2" key="1">
    <citation type="submission" date="2018-06" db="EMBL/GenBank/DDBJ databases">
        <title>Genomic Encyclopedia of Archaeal and Bacterial Type Strains, Phase II (KMG-II): from individual species to whole genera.</title>
        <authorList>
            <person name="Goeker M."/>
        </authorList>
    </citation>
    <scope>NUCLEOTIDE SEQUENCE [LARGE SCALE GENOMIC DNA]</scope>
    <source>
        <strain evidence="1 2">DSM 6779</strain>
    </source>
</reference>
<accession>A0A2W7MV08</accession>
<dbReference type="EMBL" id="QKZK01000038">
    <property type="protein sequence ID" value="PZX11670.1"/>
    <property type="molecule type" value="Genomic_DNA"/>
</dbReference>
<dbReference type="AlphaFoldDB" id="A0A2W7MV08"/>
<dbReference type="OrthoDB" id="1516928at2"/>
<comment type="caution">
    <text evidence="1">The sequence shown here is derived from an EMBL/GenBank/DDBJ whole genome shotgun (WGS) entry which is preliminary data.</text>
</comment>
<protein>
    <submittedName>
        <fullName evidence="1">Uncharacterized protein</fullName>
    </submittedName>
</protein>
<proteinExistence type="predicted"/>